<name>A0ABV9ATC9_9ACTN</name>
<reference evidence="3" key="1">
    <citation type="journal article" date="2019" name="Int. J. Syst. Evol. Microbiol.">
        <title>The Global Catalogue of Microorganisms (GCM) 10K type strain sequencing project: providing services to taxonomists for standard genome sequencing and annotation.</title>
        <authorList>
            <consortium name="The Broad Institute Genomics Platform"/>
            <consortium name="The Broad Institute Genome Sequencing Center for Infectious Disease"/>
            <person name="Wu L."/>
            <person name="Ma J."/>
        </authorList>
    </citation>
    <scope>NUCLEOTIDE SEQUENCE [LARGE SCALE GENOMIC DNA]</scope>
    <source>
        <strain evidence="3">CGMCC 4.7177</strain>
    </source>
</reference>
<proteinExistence type="predicted"/>
<protein>
    <recommendedName>
        <fullName evidence="4">Tail assembly chaperone</fullName>
    </recommendedName>
</protein>
<keyword evidence="3" id="KW-1185">Reference proteome</keyword>
<sequence length="104" mass="11397">MTAENTPARKTTSRKPSAPKAAKAEALNEEISFEHAGIEFTFPADPKKLPLTLLMTDDEIEATRIVLGERQFTEYLATNPTIEDFGILVDKMSEARGREAGSGN</sequence>
<organism evidence="2 3">
    <name type="scientific">Streptomyces vulcanius</name>
    <dbReference type="NCBI Taxonomy" id="1441876"/>
    <lineage>
        <taxon>Bacteria</taxon>
        <taxon>Bacillati</taxon>
        <taxon>Actinomycetota</taxon>
        <taxon>Actinomycetes</taxon>
        <taxon>Kitasatosporales</taxon>
        <taxon>Streptomycetaceae</taxon>
        <taxon>Streptomyces</taxon>
    </lineage>
</organism>
<feature type="compositionally biased region" description="Polar residues" evidence="1">
    <location>
        <begin position="1"/>
        <end position="10"/>
    </location>
</feature>
<evidence type="ECO:0000256" key="1">
    <source>
        <dbReference type="SAM" id="MobiDB-lite"/>
    </source>
</evidence>
<feature type="region of interest" description="Disordered" evidence="1">
    <location>
        <begin position="1"/>
        <end position="25"/>
    </location>
</feature>
<comment type="caution">
    <text evidence="2">The sequence shown here is derived from an EMBL/GenBank/DDBJ whole genome shotgun (WGS) entry which is preliminary data.</text>
</comment>
<evidence type="ECO:0008006" key="4">
    <source>
        <dbReference type="Google" id="ProtNLM"/>
    </source>
</evidence>
<dbReference type="Proteomes" id="UP001595839">
    <property type="component" value="Unassembled WGS sequence"/>
</dbReference>
<evidence type="ECO:0000313" key="2">
    <source>
        <dbReference type="EMBL" id="MFC4501748.1"/>
    </source>
</evidence>
<feature type="compositionally biased region" description="Low complexity" evidence="1">
    <location>
        <begin position="15"/>
        <end position="25"/>
    </location>
</feature>
<dbReference type="EMBL" id="JBHSFK010000012">
    <property type="protein sequence ID" value="MFC4501748.1"/>
    <property type="molecule type" value="Genomic_DNA"/>
</dbReference>
<gene>
    <name evidence="2" type="ORF">ACFPIH_19810</name>
</gene>
<dbReference type="RefSeq" id="WP_381173757.1">
    <property type="nucleotide sequence ID" value="NZ_JBHSFK010000012.1"/>
</dbReference>
<accession>A0ABV9ATC9</accession>
<evidence type="ECO:0000313" key="3">
    <source>
        <dbReference type="Proteomes" id="UP001595839"/>
    </source>
</evidence>